<proteinExistence type="predicted"/>
<gene>
    <name evidence="1" type="ORF">Bfra_003356</name>
</gene>
<evidence type="ECO:0000313" key="2">
    <source>
        <dbReference type="Proteomes" id="UP000531561"/>
    </source>
</evidence>
<dbReference type="AlphaFoldDB" id="A0A8H6EK79"/>
<evidence type="ECO:0000313" key="1">
    <source>
        <dbReference type="EMBL" id="KAF5874905.1"/>
    </source>
</evidence>
<reference evidence="1 2" key="1">
    <citation type="journal article" date="2020" name="Phytopathology">
        <title>A high-quality genome resource of Botrytis fragariae, a new and rapidly spreading fungal pathogen causing strawberry gray mold in the U.S.A.</title>
        <authorList>
            <person name="Wu Y."/>
            <person name="Saski C.A."/>
            <person name="Schnabel G."/>
            <person name="Xiao S."/>
            <person name="Hu M."/>
        </authorList>
    </citation>
    <scope>NUCLEOTIDE SEQUENCE [LARGE SCALE GENOMIC DNA]</scope>
    <source>
        <strain evidence="1 2">BVB16</strain>
    </source>
</reference>
<dbReference type="RefSeq" id="XP_037193851.1">
    <property type="nucleotide sequence ID" value="XM_037333764.1"/>
</dbReference>
<accession>A0A8H6EK79</accession>
<dbReference type="EMBL" id="JABFCT010000006">
    <property type="protein sequence ID" value="KAF5874905.1"/>
    <property type="molecule type" value="Genomic_DNA"/>
</dbReference>
<sequence>MAHGNVRHNYHHFSFMDHAPDSTTNYQATIRKTIFQILHGGSRKEIYSVRNIGHLPKAVDRTAMKGLAKARLGLASQIRGIHLNGQSGFS</sequence>
<name>A0A8H6EK79_9HELO</name>
<dbReference type="Proteomes" id="UP000531561">
    <property type="component" value="Unassembled WGS sequence"/>
</dbReference>
<protein>
    <submittedName>
        <fullName evidence="1">Uncharacterized protein</fullName>
    </submittedName>
</protein>
<organism evidence="1 2">
    <name type="scientific">Botrytis fragariae</name>
    <dbReference type="NCBI Taxonomy" id="1964551"/>
    <lineage>
        <taxon>Eukaryota</taxon>
        <taxon>Fungi</taxon>
        <taxon>Dikarya</taxon>
        <taxon>Ascomycota</taxon>
        <taxon>Pezizomycotina</taxon>
        <taxon>Leotiomycetes</taxon>
        <taxon>Helotiales</taxon>
        <taxon>Sclerotiniaceae</taxon>
        <taxon>Botrytis</taxon>
    </lineage>
</organism>
<dbReference type="GeneID" id="59257456"/>
<comment type="caution">
    <text evidence="1">The sequence shown here is derived from an EMBL/GenBank/DDBJ whole genome shotgun (WGS) entry which is preliminary data.</text>
</comment>
<keyword evidence="2" id="KW-1185">Reference proteome</keyword>